<evidence type="ECO:0000313" key="2">
    <source>
        <dbReference type="EMBL" id="GGI78324.1"/>
    </source>
</evidence>
<name>A0A830E7V1_9CREN</name>
<gene>
    <name evidence="2" type="ORF">GCM10007112_13950</name>
    <name evidence="1" type="ORF">Vsou_22880</name>
</gene>
<sequence length="162" mass="18434">MPKLATKQVTANQTGNNYLKQVRKTIIVMKSDATTNKPSPGIAGAGRYGVVRTKTIVDTSGIPDLRVYIYDPEANDWVELSDEELGYIQDNGRVIGGGFIWHGFTVLHAIPRERLGKFMRYVIEWMSELPRRPIMVNEGVRVRVTRDEFGNVHVYIDRLDKQ</sequence>
<reference evidence="2" key="1">
    <citation type="journal article" date="2014" name="Int. J. Syst. Evol. Microbiol.">
        <title>Complete genome sequence of Corynebacterium casei LMG S-19264T (=DSM 44701T), isolated from a smear-ripened cheese.</title>
        <authorList>
            <consortium name="US DOE Joint Genome Institute (JGI-PGF)"/>
            <person name="Walter F."/>
            <person name="Albersmeier A."/>
            <person name="Kalinowski J."/>
            <person name="Ruckert C."/>
        </authorList>
    </citation>
    <scope>NUCLEOTIDE SEQUENCE</scope>
    <source>
        <strain evidence="2">JCM 11219</strain>
    </source>
</reference>
<dbReference type="Proteomes" id="UP001060771">
    <property type="component" value="Chromosome"/>
</dbReference>
<keyword evidence="4" id="KW-1185">Reference proteome</keyword>
<dbReference type="EMBL" id="BMNM01000005">
    <property type="protein sequence ID" value="GGI78324.1"/>
    <property type="molecule type" value="Genomic_DNA"/>
</dbReference>
<reference evidence="1" key="4">
    <citation type="journal article" date="2023" name="Microbiol. Resour. Announc.">
        <title>Complete Genome Sequence of Vulcanisaeta souniana Strain IC-059, a Hyperthermophilic Archaeon Isolated from Hot Spring Water in Japan.</title>
        <authorList>
            <person name="Kato S."/>
            <person name="Itoh T."/>
            <person name="Wu L."/>
            <person name="Ma J."/>
            <person name="Ohkuma M."/>
        </authorList>
    </citation>
    <scope>NUCLEOTIDE SEQUENCE</scope>
    <source>
        <strain evidence="1">JCM 11219</strain>
    </source>
</reference>
<reference evidence="4" key="3">
    <citation type="submission" date="2022-09" db="EMBL/GenBank/DDBJ databases">
        <title>Complete genome sequence of Vulcanisaeta souniana.</title>
        <authorList>
            <person name="Kato S."/>
            <person name="Itoh T."/>
            <person name="Ohkuma M."/>
        </authorList>
    </citation>
    <scope>NUCLEOTIDE SEQUENCE [LARGE SCALE GENOMIC DNA]</scope>
    <source>
        <strain evidence="4">JCM 11219</strain>
    </source>
</reference>
<dbReference type="RefSeq" id="WP_264890731.1">
    <property type="nucleotide sequence ID" value="NZ_AP026830.1"/>
</dbReference>
<dbReference type="AlphaFoldDB" id="A0A830E7V1"/>
<accession>A0A830E7V1</accession>
<reference evidence="2" key="2">
    <citation type="submission" date="2020-09" db="EMBL/GenBank/DDBJ databases">
        <authorList>
            <person name="Sun Q."/>
            <person name="Ohkuma M."/>
        </authorList>
    </citation>
    <scope>NUCLEOTIDE SEQUENCE</scope>
    <source>
        <strain evidence="2">JCM 11219</strain>
    </source>
</reference>
<evidence type="ECO:0000313" key="3">
    <source>
        <dbReference type="Proteomes" id="UP000657075"/>
    </source>
</evidence>
<dbReference type="EMBL" id="AP026830">
    <property type="protein sequence ID" value="BDR93195.1"/>
    <property type="molecule type" value="Genomic_DNA"/>
</dbReference>
<dbReference type="GeneID" id="76207828"/>
<dbReference type="Proteomes" id="UP000657075">
    <property type="component" value="Unassembled WGS sequence"/>
</dbReference>
<evidence type="ECO:0000313" key="1">
    <source>
        <dbReference type="EMBL" id="BDR93195.1"/>
    </source>
</evidence>
<protein>
    <submittedName>
        <fullName evidence="2">Uncharacterized protein</fullName>
    </submittedName>
</protein>
<evidence type="ECO:0000313" key="4">
    <source>
        <dbReference type="Proteomes" id="UP001060771"/>
    </source>
</evidence>
<organism evidence="2 3">
    <name type="scientific">Vulcanisaeta souniana JCM 11219</name>
    <dbReference type="NCBI Taxonomy" id="1293586"/>
    <lineage>
        <taxon>Archaea</taxon>
        <taxon>Thermoproteota</taxon>
        <taxon>Thermoprotei</taxon>
        <taxon>Thermoproteales</taxon>
        <taxon>Thermoproteaceae</taxon>
        <taxon>Vulcanisaeta</taxon>
    </lineage>
</organism>
<proteinExistence type="predicted"/>